<sequence>MVVLEHDRAFVRVSFNDPSYRFYIWMGLEGLGSDGHFTTPELSSDHSVEEMVELITAAVPNASDYNLAFDVRVFNNSEVIEWVKKYNYWIKNYYNSGGSQADASSAWATYTAASHGDQYPPVGGGSDGFYYNVGQDRDGSDGSAPDVVEISLRNVSVVPNFLDVFVVGDDPTDSSSSNMTWTARGSELRFQLSPLNLSTFEYVPPPPYVNLTWSEDIPENPHWNGTDGGILSICDQCEEAYRACDNSISCKIGLRAYLQEALSSSRFEPYEIPDDTMSNYNRRLWGVDVGPACELDLSRRVYGHDKGDYVTAEPTLLKIIPAESSFVVPITPTGELENILMKYRGKEHLFMWNAAHVEQQSQLREFIVGVMSMHHPNENLWTRNPSGSAWIEVWIVDQHTGERTFTVTFNSYFIESEPPQFKPASGGEYDKHNSSNWKAIIGAYRNQNNESVRDNYPLVTWRKLSNWMHDLGGDPNYFADFINVNTKAEDIPICHQCMDAWTRCVSTQSCADAMRYKVLSLFSDSLRLSTPRSSIDLSGTFASWTNSVDSEAYEKVMKFLSCLSAKACPVGYALPSDPVAPLVPVTMKVVGHFASWLRATINDDSEVEIQASVNGTLVRYDFTYYPAVTALPQFLLKGDTIDVEDLMTFVSFQLSSNRVRYGQTVSADLLNYWFGYPSDSRRLFYYSGDIFSGGQICDGCPECLEAVTRCRDDMDCAVSARDVLVPLLRNASFSLSTSTQNDGRTQVRVDLSSALVSLKDKAFLSSEGWLALSHVLQSISSCGCEVGFGQWTSDKEFQEPTRLHIDSAVVELTVRIYPTTQLDMWLNGNVFSYSSDGATSPMDSAQKLTNWFKTSLDPTYLSALVLNITVDDVSRIATISLKVNGPFDKASNAQALVSPTWIPTFIVKSDESADPPAELIVRPWKITLQSVNRYPPFDRLLDLLEYGVGTSDGSPSSNSTNAGGSYSGDSCSLCATQRQACFDDKECSAAISNNLLPALDTMGAVGMPEKGYFFDISGQLLDGAFIKMQTLQAKQKFLALLTCSATEWTTTGNSCIQSLSQTHYPGVTSYLEITRAKSVFPVNKGKGTNVYSLSGTQYYYNDNGSSMELAKFMEDQVLGGYESSGVKVEVSVDWASERYTVIYDGLTTLSVPFIEGPTTVSSPMQFTFWCSEPDLPPKFKPWRTWLVPTH</sequence>
<accession>A0A833SYU4</accession>
<reference evidence="1" key="1">
    <citation type="submission" date="2020-04" db="EMBL/GenBank/DDBJ databases">
        <title>Hybrid Assembly of Korean Phytophthora infestans isolates.</title>
        <authorList>
            <person name="Prokchorchik M."/>
            <person name="Lee Y."/>
            <person name="Seo J."/>
            <person name="Cho J.-H."/>
            <person name="Park Y.-E."/>
            <person name="Jang D.-C."/>
            <person name="Im J.-S."/>
            <person name="Choi J.-G."/>
            <person name="Park H.-J."/>
            <person name="Lee G.-B."/>
            <person name="Lee Y.-G."/>
            <person name="Hong S.-Y."/>
            <person name="Cho K."/>
            <person name="Sohn K.H."/>
        </authorList>
    </citation>
    <scope>NUCLEOTIDE SEQUENCE</scope>
    <source>
        <strain evidence="1">KR_1_A1</strain>
    </source>
</reference>
<proteinExistence type="predicted"/>
<organism evidence="1 2">
    <name type="scientific">Phytophthora infestans</name>
    <name type="common">Potato late blight agent</name>
    <name type="synonym">Botrytis infestans</name>
    <dbReference type="NCBI Taxonomy" id="4787"/>
    <lineage>
        <taxon>Eukaryota</taxon>
        <taxon>Sar</taxon>
        <taxon>Stramenopiles</taxon>
        <taxon>Oomycota</taxon>
        <taxon>Peronosporomycetes</taxon>
        <taxon>Peronosporales</taxon>
        <taxon>Peronosporaceae</taxon>
        <taxon>Phytophthora</taxon>
    </lineage>
</organism>
<gene>
    <name evidence="1" type="ORF">GN244_ATG12396</name>
</gene>
<dbReference type="AlphaFoldDB" id="A0A833SYU4"/>
<evidence type="ECO:0000313" key="2">
    <source>
        <dbReference type="Proteomes" id="UP000602510"/>
    </source>
</evidence>
<comment type="caution">
    <text evidence="1">The sequence shown here is derived from an EMBL/GenBank/DDBJ whole genome shotgun (WGS) entry which is preliminary data.</text>
</comment>
<dbReference type="Proteomes" id="UP000602510">
    <property type="component" value="Unassembled WGS sequence"/>
</dbReference>
<dbReference type="EMBL" id="WSZM01000306">
    <property type="protein sequence ID" value="KAF4035580.1"/>
    <property type="molecule type" value="Genomic_DNA"/>
</dbReference>
<protein>
    <submittedName>
        <fullName evidence="1">Uncharacterized protein</fullName>
    </submittedName>
</protein>
<keyword evidence="2" id="KW-1185">Reference proteome</keyword>
<name>A0A833SYU4_PHYIN</name>
<evidence type="ECO:0000313" key="1">
    <source>
        <dbReference type="EMBL" id="KAF4035580.1"/>
    </source>
</evidence>